<evidence type="ECO:0000256" key="2">
    <source>
        <dbReference type="ARBA" id="ARBA00008017"/>
    </source>
</evidence>
<feature type="domain" description="Mechanosensitive ion channel MscS" evidence="9">
    <location>
        <begin position="625"/>
        <end position="690"/>
    </location>
</feature>
<comment type="similarity">
    <text evidence="2">Belongs to the MscS (TC 1.A.23) family.</text>
</comment>
<dbReference type="SUPFAM" id="SSF82861">
    <property type="entry name" value="Mechanosensitive channel protein MscS (YggB), transmembrane region"/>
    <property type="match status" value="1"/>
</dbReference>
<keyword evidence="5 7" id="KW-1133">Transmembrane helix</keyword>
<dbReference type="InterPro" id="IPR011066">
    <property type="entry name" value="MscS_channel_C_sf"/>
</dbReference>
<dbReference type="Gene3D" id="2.30.30.60">
    <property type="match status" value="1"/>
</dbReference>
<evidence type="ECO:0000256" key="1">
    <source>
        <dbReference type="ARBA" id="ARBA00004651"/>
    </source>
</evidence>
<dbReference type="InterPro" id="IPR006685">
    <property type="entry name" value="MscS_channel_2nd"/>
</dbReference>
<feature type="transmembrane region" description="Helical" evidence="7">
    <location>
        <begin position="327"/>
        <end position="346"/>
    </location>
</feature>
<feature type="transmembrane region" description="Helical" evidence="7">
    <location>
        <begin position="382"/>
        <end position="399"/>
    </location>
</feature>
<keyword evidence="6 7" id="KW-0472">Membrane</keyword>
<evidence type="ECO:0000256" key="6">
    <source>
        <dbReference type="ARBA" id="ARBA00023136"/>
    </source>
</evidence>
<protein>
    <submittedName>
        <fullName evidence="10">Mechanosensitive ion channel protein</fullName>
    </submittedName>
</protein>
<sequence length="782" mass="88542">MRNCLLFLLLACCGLQVRAQDSARWRRNADTTLFGNSTVPTRSDYLDQFEEAFQTLNKVPLVTGSLIGIDQMQEKLNESDSAIAILKDRLNAGDRGQNIRNLQMYNTLLDALDKSMADYNTSLQGYASKLLGIKKEIRDMRKDTLIIKVFRDTALRAQFMPQLVQLRSKWKRADSLMKVSTARFNTLKAHVAGNSIIVEELLYQTDGLLRTVGVQVFGKERRFIWEPRSGGNTPTAAMQAGFRKSVDAEQRLAQYYFAITRNKRVWLYITGLVFYFWVWYNYRSTKKLDRMASLNMLGLRYLNPRPYTATLVLALSLAPLFDLHAPAIYIETTQFLLMLIVSVVIYKRLSRTLFYGWCVFLLLFLLLPIIRILGLPMFLSRWYNFVINIASILLGWYFLSRDASHLKAYKLFRWVVGLYVVFNALALLCNVFGRVTLSQILGATAVYALAQTVSLGVFVSVVVEAFLLQIQSSRMRKHYPEAFEIADISRSLRRFAMVLAIILWVIVFTTNLNIYDALNDILGIVFSQPYSVGSINFTLRGLVLFLGIIWVANFLQKYIAYFFGDTGDDAAFDDKGQRSRLLVTRLVLLILGFLLAIAASGLPIDKITVVLGALSVGIGLGLQSIVNNFVSGIILIFDRPLRIGDTVEIGDKKGRVKEIGIRSSTLLTEEGAEVIMPNGDVLSHNIVNWTLSNNYARVSLPFVIRKNADMDQLRPALVQVVKANHDVVERKEPEIVLGAITAKTVELRIYFWCKDFARVNVVAGEVRAAVYQQLEKMNIEVE</sequence>
<keyword evidence="3" id="KW-1003">Cell membrane</keyword>
<keyword evidence="11" id="KW-1185">Reference proteome</keyword>
<evidence type="ECO:0000256" key="3">
    <source>
        <dbReference type="ARBA" id="ARBA00022475"/>
    </source>
</evidence>
<dbReference type="InterPro" id="IPR010920">
    <property type="entry name" value="LSM_dom_sf"/>
</dbReference>
<accession>A0A2T7BN65</accession>
<dbReference type="Gene3D" id="3.30.70.100">
    <property type="match status" value="1"/>
</dbReference>
<dbReference type="InterPro" id="IPR052702">
    <property type="entry name" value="MscS-like_channel"/>
</dbReference>
<dbReference type="PANTHER" id="PTHR30347:SF1">
    <property type="entry name" value="MECHANOSENSITIVE CHANNEL MSCK"/>
    <property type="match status" value="1"/>
</dbReference>
<evidence type="ECO:0000256" key="7">
    <source>
        <dbReference type="SAM" id="Phobius"/>
    </source>
</evidence>
<gene>
    <name evidence="10" type="ORF">DCC81_06520</name>
</gene>
<evidence type="ECO:0000256" key="8">
    <source>
        <dbReference type="SAM" id="SignalP"/>
    </source>
</evidence>
<evidence type="ECO:0000313" key="10">
    <source>
        <dbReference type="EMBL" id="PUZ29113.1"/>
    </source>
</evidence>
<keyword evidence="8" id="KW-0732">Signal</keyword>
<dbReference type="SUPFAM" id="SSF50182">
    <property type="entry name" value="Sm-like ribonucleoproteins"/>
    <property type="match status" value="1"/>
</dbReference>
<evidence type="ECO:0000256" key="5">
    <source>
        <dbReference type="ARBA" id="ARBA00022989"/>
    </source>
</evidence>
<dbReference type="PANTHER" id="PTHR30347">
    <property type="entry name" value="POTASSIUM CHANNEL RELATED"/>
    <property type="match status" value="1"/>
</dbReference>
<dbReference type="InterPro" id="IPR011014">
    <property type="entry name" value="MscS_channel_TM-2"/>
</dbReference>
<evidence type="ECO:0000313" key="11">
    <source>
        <dbReference type="Proteomes" id="UP000244450"/>
    </source>
</evidence>
<feature type="chain" id="PRO_5015613323" evidence="8">
    <location>
        <begin position="20"/>
        <end position="782"/>
    </location>
</feature>
<dbReference type="InterPro" id="IPR023408">
    <property type="entry name" value="MscS_beta-dom_sf"/>
</dbReference>
<feature type="transmembrane region" description="Helical" evidence="7">
    <location>
        <begin position="495"/>
        <end position="515"/>
    </location>
</feature>
<feature type="transmembrane region" description="Helical" evidence="7">
    <location>
        <begin position="302"/>
        <end position="321"/>
    </location>
</feature>
<feature type="transmembrane region" description="Helical" evidence="7">
    <location>
        <begin position="535"/>
        <end position="555"/>
    </location>
</feature>
<feature type="transmembrane region" description="Helical" evidence="7">
    <location>
        <begin position="582"/>
        <end position="604"/>
    </location>
</feature>
<feature type="transmembrane region" description="Helical" evidence="7">
    <location>
        <begin position="445"/>
        <end position="468"/>
    </location>
</feature>
<dbReference type="Gene3D" id="1.10.287.1260">
    <property type="match status" value="1"/>
</dbReference>
<dbReference type="SUPFAM" id="SSF82689">
    <property type="entry name" value="Mechanosensitive channel protein MscS (YggB), C-terminal domain"/>
    <property type="match status" value="1"/>
</dbReference>
<dbReference type="AlphaFoldDB" id="A0A2T7BN65"/>
<reference evidence="10 11" key="1">
    <citation type="submission" date="2018-04" db="EMBL/GenBank/DDBJ databases">
        <title>Chitinophaga fuyangensis sp. nov., isolated from soil in a chemical factory.</title>
        <authorList>
            <person name="Chen K."/>
        </authorList>
    </citation>
    <scope>NUCLEOTIDE SEQUENCE [LARGE SCALE GENOMIC DNA]</scope>
    <source>
        <strain evidence="10 11">LY-1</strain>
    </source>
</reference>
<dbReference type="Proteomes" id="UP000244450">
    <property type="component" value="Unassembled WGS sequence"/>
</dbReference>
<dbReference type="OrthoDB" id="9809206at2"/>
<dbReference type="EMBL" id="QCYK01000001">
    <property type="protein sequence ID" value="PUZ29113.1"/>
    <property type="molecule type" value="Genomic_DNA"/>
</dbReference>
<comment type="subcellular location">
    <subcellularLocation>
        <location evidence="1">Cell membrane</location>
        <topology evidence="1">Multi-pass membrane protein</topology>
    </subcellularLocation>
</comment>
<feature type="transmembrane region" description="Helical" evidence="7">
    <location>
        <begin position="353"/>
        <end position="370"/>
    </location>
</feature>
<organism evidence="10 11">
    <name type="scientific">Chitinophaga parva</name>
    <dbReference type="NCBI Taxonomy" id="2169414"/>
    <lineage>
        <taxon>Bacteria</taxon>
        <taxon>Pseudomonadati</taxon>
        <taxon>Bacteroidota</taxon>
        <taxon>Chitinophagia</taxon>
        <taxon>Chitinophagales</taxon>
        <taxon>Chitinophagaceae</taxon>
        <taxon>Chitinophaga</taxon>
    </lineage>
</organism>
<dbReference type="GO" id="GO:0008381">
    <property type="term" value="F:mechanosensitive monoatomic ion channel activity"/>
    <property type="evidence" value="ECO:0007669"/>
    <property type="project" value="UniProtKB-ARBA"/>
</dbReference>
<name>A0A2T7BN65_9BACT</name>
<feature type="signal peptide" evidence="8">
    <location>
        <begin position="1"/>
        <end position="19"/>
    </location>
</feature>
<evidence type="ECO:0000256" key="4">
    <source>
        <dbReference type="ARBA" id="ARBA00022692"/>
    </source>
</evidence>
<dbReference type="GO" id="GO:0005886">
    <property type="term" value="C:plasma membrane"/>
    <property type="evidence" value="ECO:0007669"/>
    <property type="project" value="UniProtKB-SubCell"/>
</dbReference>
<evidence type="ECO:0000259" key="9">
    <source>
        <dbReference type="Pfam" id="PF00924"/>
    </source>
</evidence>
<dbReference type="Pfam" id="PF00924">
    <property type="entry name" value="MS_channel_2nd"/>
    <property type="match status" value="1"/>
</dbReference>
<proteinExistence type="inferred from homology"/>
<comment type="caution">
    <text evidence="10">The sequence shown here is derived from an EMBL/GenBank/DDBJ whole genome shotgun (WGS) entry which is preliminary data.</text>
</comment>
<keyword evidence="4 7" id="KW-0812">Transmembrane</keyword>
<feature type="transmembrane region" description="Helical" evidence="7">
    <location>
        <begin position="265"/>
        <end position="282"/>
    </location>
</feature>
<feature type="transmembrane region" description="Helical" evidence="7">
    <location>
        <begin position="411"/>
        <end position="433"/>
    </location>
</feature>
<feature type="transmembrane region" description="Helical" evidence="7">
    <location>
        <begin position="610"/>
        <end position="637"/>
    </location>
</feature>